<dbReference type="InterPro" id="IPR042070">
    <property type="entry name" value="PucR_C-HTH_sf"/>
</dbReference>
<dbReference type="Gene3D" id="1.10.10.2840">
    <property type="entry name" value="PucR C-terminal helix-turn-helix domain"/>
    <property type="match status" value="1"/>
</dbReference>
<evidence type="ECO:0000259" key="1">
    <source>
        <dbReference type="Pfam" id="PF13556"/>
    </source>
</evidence>
<dbReference type="InterPro" id="IPR009057">
    <property type="entry name" value="Homeodomain-like_sf"/>
</dbReference>
<protein>
    <recommendedName>
        <fullName evidence="1">PucR C-terminal helix-turn-helix domain-containing protein</fullName>
    </recommendedName>
</protein>
<evidence type="ECO:0000313" key="2">
    <source>
        <dbReference type="EMBL" id="EOL44131.1"/>
    </source>
</evidence>
<dbReference type="PANTHER" id="PTHR33744">
    <property type="entry name" value="CARBOHYDRATE DIACID REGULATOR"/>
    <property type="match status" value="1"/>
</dbReference>
<dbReference type="PANTHER" id="PTHR33744:SF15">
    <property type="entry name" value="CARBOHYDRATE DIACID REGULATOR"/>
    <property type="match status" value="1"/>
</dbReference>
<keyword evidence="3" id="KW-1185">Reference proteome</keyword>
<dbReference type="RefSeq" id="WP_010768424.1">
    <property type="nucleotide sequence ID" value="NZ_ASWE01000003.1"/>
</dbReference>
<dbReference type="PATRIC" id="fig|1158610.3.peg.1754"/>
<gene>
    <name evidence="2" type="ORF">UC3_01761</name>
</gene>
<accession>R3W8H7</accession>
<dbReference type="eggNOG" id="COG2508">
    <property type="taxonomic scope" value="Bacteria"/>
</dbReference>
<dbReference type="AlphaFoldDB" id="R3W8H7"/>
<organism evidence="2 3">
    <name type="scientific">Enterococcus phoeniculicola ATCC BAA-412</name>
    <dbReference type="NCBI Taxonomy" id="1158610"/>
    <lineage>
        <taxon>Bacteria</taxon>
        <taxon>Bacillati</taxon>
        <taxon>Bacillota</taxon>
        <taxon>Bacilli</taxon>
        <taxon>Lactobacillales</taxon>
        <taxon>Enterococcaceae</taxon>
        <taxon>Enterococcus</taxon>
    </lineage>
</organism>
<dbReference type="InterPro" id="IPR051448">
    <property type="entry name" value="CdaR-like_regulators"/>
</dbReference>
<comment type="caution">
    <text evidence="2">The sequence shown here is derived from an EMBL/GenBank/DDBJ whole genome shotgun (WGS) entry which is preliminary data.</text>
</comment>
<sequence length="284" mass="33497">MNKSQLLEIYPQAKIKKMQSSDSEVLSIPIDGEYLWLNKKELTDKEIQLLQVFFPNEKKQQGETHEWYGILFKHQAIKKEGVYRVIQIQLQKKDDFLLKEWQQNFQAMFPHMVDLFFFTEKDILLVEQQAATNFTLEELEGIFLTLDADFETSSKVFVGNFYSSQEPFAELFLEEQEIFQEELPFVKAQRVFAVANVALHYFTKTKMQASLLIQNFKKSLVIDQEMSDIIQTLWSNQGNISSTAKELFMHRNTLQYRLEKFQELSGLNVRNMDELILCYLLLLN</sequence>
<dbReference type="EMBL" id="AJAT01000014">
    <property type="protein sequence ID" value="EOL44131.1"/>
    <property type="molecule type" value="Genomic_DNA"/>
</dbReference>
<name>R3W8H7_9ENTE</name>
<feature type="domain" description="PucR C-terminal helix-turn-helix" evidence="1">
    <location>
        <begin position="231"/>
        <end position="282"/>
    </location>
</feature>
<dbReference type="OrthoDB" id="9792148at2"/>
<dbReference type="STRING" id="154621.RV11_GL002608"/>
<evidence type="ECO:0000313" key="3">
    <source>
        <dbReference type="Proteomes" id="UP000013785"/>
    </source>
</evidence>
<dbReference type="HOGENOM" id="CLU_081318_0_0_9"/>
<reference evidence="2 3" key="1">
    <citation type="submission" date="2013-02" db="EMBL/GenBank/DDBJ databases">
        <title>The Genome Sequence of Enterococcus phoeniculicola BAA-412.</title>
        <authorList>
            <consortium name="The Broad Institute Genome Sequencing Platform"/>
            <consortium name="The Broad Institute Genome Sequencing Center for Infectious Disease"/>
            <person name="Earl A.M."/>
            <person name="Gilmore M.S."/>
            <person name="Lebreton F."/>
            <person name="Walker B."/>
            <person name="Young S.K."/>
            <person name="Zeng Q."/>
            <person name="Gargeya S."/>
            <person name="Fitzgerald M."/>
            <person name="Haas B."/>
            <person name="Abouelleil A."/>
            <person name="Alvarado L."/>
            <person name="Arachchi H.M."/>
            <person name="Berlin A.M."/>
            <person name="Chapman S.B."/>
            <person name="Dewar J."/>
            <person name="Goldberg J."/>
            <person name="Griggs A."/>
            <person name="Gujja S."/>
            <person name="Hansen M."/>
            <person name="Howarth C."/>
            <person name="Imamovic A."/>
            <person name="Larimer J."/>
            <person name="McCowan C."/>
            <person name="Murphy C."/>
            <person name="Neiman D."/>
            <person name="Pearson M."/>
            <person name="Priest M."/>
            <person name="Roberts A."/>
            <person name="Saif S."/>
            <person name="Shea T."/>
            <person name="Sisk P."/>
            <person name="Sykes S."/>
            <person name="Wortman J."/>
            <person name="Nusbaum C."/>
            <person name="Birren B."/>
        </authorList>
    </citation>
    <scope>NUCLEOTIDE SEQUENCE [LARGE SCALE GENOMIC DNA]</scope>
    <source>
        <strain evidence="2 3">ATCC BAA-412</strain>
    </source>
</reference>
<dbReference type="SUPFAM" id="SSF46689">
    <property type="entry name" value="Homeodomain-like"/>
    <property type="match status" value="1"/>
</dbReference>
<proteinExistence type="predicted"/>
<dbReference type="Pfam" id="PF13556">
    <property type="entry name" value="HTH_30"/>
    <property type="match status" value="1"/>
</dbReference>
<dbReference type="InterPro" id="IPR025736">
    <property type="entry name" value="PucR_C-HTH_dom"/>
</dbReference>
<dbReference type="Proteomes" id="UP000013785">
    <property type="component" value="Unassembled WGS sequence"/>
</dbReference>